<dbReference type="InterPro" id="IPR000751">
    <property type="entry name" value="MPI_Phosphatase"/>
</dbReference>
<dbReference type="InterPro" id="IPR036873">
    <property type="entry name" value="Rhodanese-like_dom_sf"/>
</dbReference>
<proteinExistence type="inferred from homology"/>
<dbReference type="GO" id="GO:0005634">
    <property type="term" value="C:nucleus"/>
    <property type="evidence" value="ECO:0007669"/>
    <property type="project" value="TreeGrafter"/>
</dbReference>
<comment type="similarity">
    <text evidence="1 7">Belongs to the MPI phosphatase family.</text>
</comment>
<protein>
    <recommendedName>
        <fullName evidence="7">M-phase inducer phosphatase</fullName>
        <ecNumber evidence="7">3.1.3.48</ecNumber>
    </recommendedName>
</protein>
<dbReference type="FunFam" id="3.40.250.10:FF:000036">
    <property type="entry name" value="M-phase inducer phosphatase"/>
    <property type="match status" value="1"/>
</dbReference>
<evidence type="ECO:0000313" key="10">
    <source>
        <dbReference type="EMBL" id="NOV38318.1"/>
    </source>
</evidence>
<dbReference type="SMART" id="SM00450">
    <property type="entry name" value="RHOD"/>
    <property type="match status" value="1"/>
</dbReference>
<dbReference type="SUPFAM" id="SSF52821">
    <property type="entry name" value="Rhodanese/Cell cycle control phosphatase"/>
    <property type="match status" value="1"/>
</dbReference>
<comment type="catalytic activity">
    <reaction evidence="6 7">
        <text>O-phospho-L-tyrosyl-[protein] + H2O = L-tyrosyl-[protein] + phosphate</text>
        <dbReference type="Rhea" id="RHEA:10684"/>
        <dbReference type="Rhea" id="RHEA-COMP:10136"/>
        <dbReference type="Rhea" id="RHEA-COMP:20101"/>
        <dbReference type="ChEBI" id="CHEBI:15377"/>
        <dbReference type="ChEBI" id="CHEBI:43474"/>
        <dbReference type="ChEBI" id="CHEBI:46858"/>
        <dbReference type="ChEBI" id="CHEBI:61978"/>
        <dbReference type="EC" id="3.1.3.48"/>
    </reaction>
</comment>
<dbReference type="InterPro" id="IPR001763">
    <property type="entry name" value="Rhodanese-like_dom"/>
</dbReference>
<organism evidence="10">
    <name type="scientific">Rhipicephalus microplus</name>
    <name type="common">Cattle tick</name>
    <name type="synonym">Boophilus microplus</name>
    <dbReference type="NCBI Taxonomy" id="6941"/>
    <lineage>
        <taxon>Eukaryota</taxon>
        <taxon>Metazoa</taxon>
        <taxon>Ecdysozoa</taxon>
        <taxon>Arthropoda</taxon>
        <taxon>Chelicerata</taxon>
        <taxon>Arachnida</taxon>
        <taxon>Acari</taxon>
        <taxon>Parasitiformes</taxon>
        <taxon>Ixodida</taxon>
        <taxon>Ixodoidea</taxon>
        <taxon>Ixodidae</taxon>
        <taxon>Rhipicephalinae</taxon>
        <taxon>Rhipicephalus</taxon>
        <taxon>Boophilus</taxon>
    </lineage>
</organism>
<dbReference type="PANTHER" id="PTHR10828">
    <property type="entry name" value="M-PHASE INDUCER PHOSPHATASE DUAL SPECIFICITY PHOSPHATASE CDC25"/>
    <property type="match status" value="1"/>
</dbReference>
<keyword evidence="7" id="KW-0498">Mitosis</keyword>
<dbReference type="GO" id="GO:0010256">
    <property type="term" value="P:endomembrane system organization"/>
    <property type="evidence" value="ECO:0007669"/>
    <property type="project" value="UniProtKB-ARBA"/>
</dbReference>
<evidence type="ECO:0000256" key="7">
    <source>
        <dbReference type="RuleBase" id="RU368028"/>
    </source>
</evidence>
<dbReference type="OrthoDB" id="26523at2759"/>
<dbReference type="AlphaFoldDB" id="A0A6M2CYH4"/>
<evidence type="ECO:0000256" key="2">
    <source>
        <dbReference type="ARBA" id="ARBA00022618"/>
    </source>
</evidence>
<feature type="region of interest" description="Disordered" evidence="8">
    <location>
        <begin position="98"/>
        <end position="135"/>
    </location>
</feature>
<dbReference type="GO" id="GO:0010971">
    <property type="term" value="P:positive regulation of G2/M transition of mitotic cell cycle"/>
    <property type="evidence" value="ECO:0007669"/>
    <property type="project" value="TreeGrafter"/>
</dbReference>
<evidence type="ECO:0000259" key="9">
    <source>
        <dbReference type="PROSITE" id="PS50206"/>
    </source>
</evidence>
<dbReference type="GO" id="GO:0009794">
    <property type="term" value="P:regulation of mitotic cell cycle, embryonic"/>
    <property type="evidence" value="ECO:0007669"/>
    <property type="project" value="UniProtKB-ARBA"/>
</dbReference>
<name>A0A6M2CYH4_RHIMP</name>
<dbReference type="GO" id="GO:0005737">
    <property type="term" value="C:cytoplasm"/>
    <property type="evidence" value="ECO:0007669"/>
    <property type="project" value="TreeGrafter"/>
</dbReference>
<keyword evidence="2 7" id="KW-0132">Cell division</keyword>
<keyword evidence="5 7" id="KW-0131">Cell cycle</keyword>
<dbReference type="GO" id="GO:0032502">
    <property type="term" value="P:developmental process"/>
    <property type="evidence" value="ECO:0007669"/>
    <property type="project" value="UniProtKB-ARBA"/>
</dbReference>
<evidence type="ECO:0000256" key="3">
    <source>
        <dbReference type="ARBA" id="ARBA00022801"/>
    </source>
</evidence>
<dbReference type="EC" id="3.1.3.48" evidence="7"/>
<dbReference type="CDD" id="cd01530">
    <property type="entry name" value="Cdc25"/>
    <property type="match status" value="1"/>
</dbReference>
<dbReference type="PANTHER" id="PTHR10828:SF17">
    <property type="entry name" value="PROTEIN-TYROSINE-PHOSPHATASE"/>
    <property type="match status" value="1"/>
</dbReference>
<dbReference type="EMBL" id="GHWJ01005581">
    <property type="protein sequence ID" value="NOV38318.1"/>
    <property type="molecule type" value="Transcribed_RNA"/>
</dbReference>
<dbReference type="PRINTS" id="PR00716">
    <property type="entry name" value="MPIPHPHTASE"/>
</dbReference>
<sequence>MLSPSKSGSPLWEGELSPIDGLTRNLTEMTWSPRSPAQTPLSTRFVLPLPKSPAGRIMKEEEPSPTIQCWVLKDVSNRTNLGRRQCNWRRRLLGHHDSDEGIHSSSSHASSCGSQENAPSCSSDSGKKSSDESASWDGLQELEGASALDFISTGDSDDGFVSSLEDCFLERVPDLPESFQKLLDSPLTLGRSPTFCTTDKENVPNIDSDSADDVTKLSCSSAEEETAATHGASGLLEPTVAVPFEYLQGSVFKRPVSPGDIIRLPSQKRSKGILLQRFTSYTEPSCSLKVTNFTRSRSDTDASIMNALQKSTDDPDLIGDYTKPYALPLVKGKHDDLKMIRPSTLADVLRGKYDSVVDDYMVIDCRYPFEFDGGHIQNAINLYSSEHIVSELLDKSASNTDSRRILVFHCEFSSERGPKLSRLLREKDRQMNEAQYPALKYPEIYVLEGGYKAFYNEFQDLCTPQGYIPMRHKNYEADLRLYRGMAKTEGAACKCRGAGQARPLKKF</sequence>
<dbReference type="Pfam" id="PF00581">
    <property type="entry name" value="Rhodanese"/>
    <property type="match status" value="1"/>
</dbReference>
<dbReference type="GO" id="GO:0051301">
    <property type="term" value="P:cell division"/>
    <property type="evidence" value="ECO:0007669"/>
    <property type="project" value="UniProtKB-UniRule"/>
</dbReference>
<feature type="compositionally biased region" description="Low complexity" evidence="8">
    <location>
        <begin position="103"/>
        <end position="124"/>
    </location>
</feature>
<evidence type="ECO:0000256" key="6">
    <source>
        <dbReference type="ARBA" id="ARBA00051722"/>
    </source>
</evidence>
<evidence type="ECO:0000256" key="1">
    <source>
        <dbReference type="ARBA" id="ARBA00011065"/>
    </source>
</evidence>
<accession>A0A6M2CYH4</accession>
<dbReference type="GO" id="GO:0004725">
    <property type="term" value="F:protein tyrosine phosphatase activity"/>
    <property type="evidence" value="ECO:0007669"/>
    <property type="project" value="UniProtKB-UniRule"/>
</dbReference>
<evidence type="ECO:0000256" key="8">
    <source>
        <dbReference type="SAM" id="MobiDB-lite"/>
    </source>
</evidence>
<dbReference type="Gene3D" id="3.40.250.10">
    <property type="entry name" value="Rhodanese-like domain"/>
    <property type="match status" value="1"/>
</dbReference>
<comment type="function">
    <text evidence="7">Tyrosine protein phosphatase which functions as a dosage-dependent inducer of mitotic progression.</text>
</comment>
<feature type="domain" description="Rhodanese" evidence="9">
    <location>
        <begin position="356"/>
        <end position="463"/>
    </location>
</feature>
<reference evidence="10" key="1">
    <citation type="submission" date="2019-09" db="EMBL/GenBank/DDBJ databases">
        <title>Organ-specific transcriptomic study of the physiology of the cattle tick, Rhipicephalus microplus.</title>
        <authorList>
            <person name="Tirloni L."/>
            <person name="Braz G."/>
            <person name="Gandara A.C.P."/>
            <person name="Sabadin G.A."/>
            <person name="da Silva R.M."/>
            <person name="Guizzo M.G."/>
            <person name="Machado J.A."/>
            <person name="Costa E.P."/>
            <person name="Gomes H.F."/>
            <person name="Moraes J."/>
            <person name="Mota M.B.S."/>
            <person name="Mesquita R.D."/>
            <person name="Alvarenga P.H."/>
            <person name="Alves F."/>
            <person name="Seixas A."/>
            <person name="da Fonseca R.N."/>
            <person name="Fogaca A."/>
            <person name="Logullo C."/>
            <person name="Tanaka A."/>
            <person name="Daffre S."/>
            <person name="Termignoni C."/>
            <person name="Vaz I.S.Jr."/>
            <person name="Oliveira P.L."/>
            <person name="Ribeiro J.M."/>
        </authorList>
    </citation>
    <scope>NUCLEOTIDE SEQUENCE</scope>
    <source>
        <strain evidence="10">Porto Alegre</strain>
    </source>
</reference>
<dbReference type="PROSITE" id="PS50206">
    <property type="entry name" value="RHODANESE_3"/>
    <property type="match status" value="1"/>
</dbReference>
<evidence type="ECO:0000256" key="4">
    <source>
        <dbReference type="ARBA" id="ARBA00022912"/>
    </source>
</evidence>
<dbReference type="VEuPathDB" id="VectorBase:LOC119175769"/>
<dbReference type="GO" id="GO:0110032">
    <property type="term" value="P:positive regulation of G2/MI transition of meiotic cell cycle"/>
    <property type="evidence" value="ECO:0007669"/>
    <property type="project" value="TreeGrafter"/>
</dbReference>
<keyword evidence="3 7" id="KW-0378">Hydrolase</keyword>
<evidence type="ECO:0000256" key="5">
    <source>
        <dbReference type="ARBA" id="ARBA00023306"/>
    </source>
</evidence>
<dbReference type="GO" id="GO:0000086">
    <property type="term" value="P:G2/M transition of mitotic cell cycle"/>
    <property type="evidence" value="ECO:0007669"/>
    <property type="project" value="TreeGrafter"/>
</dbReference>
<keyword evidence="4 7" id="KW-0904">Protein phosphatase</keyword>